<proteinExistence type="predicted"/>
<evidence type="ECO:0000313" key="3">
    <source>
        <dbReference type="EMBL" id="KUP94741.1"/>
    </source>
</evidence>
<protein>
    <submittedName>
        <fullName evidence="3">Gamma-glutamylputrescine oxidoreductase</fullName>
        <ecNumber evidence="3">1.4.3.-</ecNumber>
    </submittedName>
</protein>
<dbReference type="PANTHER" id="PTHR13847:SF281">
    <property type="entry name" value="FAD DEPENDENT OXIDOREDUCTASE DOMAIN-CONTAINING PROTEIN"/>
    <property type="match status" value="1"/>
</dbReference>
<dbReference type="Gene3D" id="3.30.9.10">
    <property type="entry name" value="D-Amino Acid Oxidase, subunit A, domain 2"/>
    <property type="match status" value="1"/>
</dbReference>
<dbReference type="PANTHER" id="PTHR13847">
    <property type="entry name" value="SARCOSINE DEHYDROGENASE-RELATED"/>
    <property type="match status" value="1"/>
</dbReference>
<dbReference type="Pfam" id="PF01266">
    <property type="entry name" value="DAO"/>
    <property type="match status" value="1"/>
</dbReference>
<feature type="domain" description="FAD dependent oxidoreductase" evidence="2">
    <location>
        <begin position="40"/>
        <end position="394"/>
    </location>
</feature>
<dbReference type="GO" id="GO:0005737">
    <property type="term" value="C:cytoplasm"/>
    <property type="evidence" value="ECO:0007669"/>
    <property type="project" value="TreeGrafter"/>
</dbReference>
<organism evidence="3 4">
    <name type="scientific">Tritonibacter horizontis</name>
    <dbReference type="NCBI Taxonomy" id="1768241"/>
    <lineage>
        <taxon>Bacteria</taxon>
        <taxon>Pseudomonadati</taxon>
        <taxon>Pseudomonadota</taxon>
        <taxon>Alphaproteobacteria</taxon>
        <taxon>Rhodobacterales</taxon>
        <taxon>Paracoccaceae</taxon>
        <taxon>Tritonibacter</taxon>
    </lineage>
</organism>
<sequence length="435" mass="46970">MMRRIFSDYAYGPGPRHGCWWDETCPAPVWPELDGTQHVDVAVIGGGFTGTSTALHLAEAGLEVAVLEAETPGWGASGRNGGFCCLGGAKLGAATMARLHGSRETQTYHAGEEEAVHLVQRLIARHGIDADTHSHGETVMAHSAKSGKALQAEAEASGGDFVARQDLAAQGLGSGFHGALTTPVGFALNPRKYLFGLGRAAQAAGARFYQNSPAADITQDASGWQIKTPQGHLRAARLVIATNGYSSENLPRWLAGRYMPAQSTVMVTRAISAEEQAAQGWTSAQMAYDTRHMLHYFRLMPDGRFLFGMRGGLISSPRSEEKIRALLRRHFDGLFPAWSHIETTHSWSGMVCLSRTLMPFVGAVPDHPGLFAGLCYHGNGVAMGSYAGYLLADLVRNKTPDVPYSKLMQRLPRFPLGRARRLLMPPAYAVLGLMD</sequence>
<dbReference type="OrthoDB" id="9806601at2"/>
<dbReference type="InterPro" id="IPR006076">
    <property type="entry name" value="FAD-dep_OxRdtase"/>
</dbReference>
<keyword evidence="4" id="KW-1185">Reference proteome</keyword>
<dbReference type="Gene3D" id="3.50.50.60">
    <property type="entry name" value="FAD/NAD(P)-binding domain"/>
    <property type="match status" value="1"/>
</dbReference>
<dbReference type="EC" id="1.4.3.-" evidence="3"/>
<gene>
    <name evidence="3" type="primary">puuB_1</name>
    <name evidence="3" type="ORF">TRIHO_00740</name>
</gene>
<dbReference type="SUPFAM" id="SSF51905">
    <property type="entry name" value="FAD/NAD(P)-binding domain"/>
    <property type="match status" value="1"/>
</dbReference>
<dbReference type="AlphaFoldDB" id="A0A132C292"/>
<evidence type="ECO:0000313" key="4">
    <source>
        <dbReference type="Proteomes" id="UP000068382"/>
    </source>
</evidence>
<dbReference type="PATRIC" id="fig|1768241.3.peg.75"/>
<dbReference type="GO" id="GO:0016491">
    <property type="term" value="F:oxidoreductase activity"/>
    <property type="evidence" value="ECO:0007669"/>
    <property type="project" value="UniProtKB-KW"/>
</dbReference>
<dbReference type="EMBL" id="LPUY01000008">
    <property type="protein sequence ID" value="KUP94741.1"/>
    <property type="molecule type" value="Genomic_DNA"/>
</dbReference>
<evidence type="ECO:0000259" key="2">
    <source>
        <dbReference type="Pfam" id="PF01266"/>
    </source>
</evidence>
<comment type="caution">
    <text evidence="3">The sequence shown here is derived from an EMBL/GenBank/DDBJ whole genome shotgun (WGS) entry which is preliminary data.</text>
</comment>
<dbReference type="RefSeq" id="WP_068239139.1">
    <property type="nucleotide sequence ID" value="NZ_LPUY01000008.1"/>
</dbReference>
<dbReference type="InterPro" id="IPR036188">
    <property type="entry name" value="FAD/NAD-bd_sf"/>
</dbReference>
<keyword evidence="1 3" id="KW-0560">Oxidoreductase</keyword>
<accession>A0A132C292</accession>
<reference evidence="3 4" key="1">
    <citation type="submission" date="2015-12" db="EMBL/GenBank/DDBJ databases">
        <title>Genome sequence of the marine Rhodobacteraceae strain O3.65, Candidatus Tritonibacter horizontis.</title>
        <authorList>
            <person name="Poehlein A."/>
            <person name="Giebel H.A."/>
            <person name="Voget S."/>
            <person name="Brinkhoff T."/>
        </authorList>
    </citation>
    <scope>NUCLEOTIDE SEQUENCE [LARGE SCALE GENOMIC DNA]</scope>
    <source>
        <strain evidence="3 4">O3.65</strain>
    </source>
</reference>
<name>A0A132C292_9RHOB</name>
<dbReference type="Proteomes" id="UP000068382">
    <property type="component" value="Unassembled WGS sequence"/>
</dbReference>
<evidence type="ECO:0000256" key="1">
    <source>
        <dbReference type="ARBA" id="ARBA00023002"/>
    </source>
</evidence>